<dbReference type="EMBL" id="BRYB01001579">
    <property type="protein sequence ID" value="GMI28933.1"/>
    <property type="molecule type" value="Genomic_DNA"/>
</dbReference>
<accession>A0ABQ6MLW7</accession>
<reference evidence="1 2" key="1">
    <citation type="journal article" date="2023" name="Commun. Biol.">
        <title>Genome analysis of Parmales, the sister group of diatoms, reveals the evolutionary specialization of diatoms from phago-mixotrophs to photoautotrophs.</title>
        <authorList>
            <person name="Ban H."/>
            <person name="Sato S."/>
            <person name="Yoshikawa S."/>
            <person name="Yamada K."/>
            <person name="Nakamura Y."/>
            <person name="Ichinomiya M."/>
            <person name="Sato N."/>
            <person name="Blanc-Mathieu R."/>
            <person name="Endo H."/>
            <person name="Kuwata A."/>
            <person name="Ogata H."/>
        </authorList>
    </citation>
    <scope>NUCLEOTIDE SEQUENCE [LARGE SCALE GENOMIC DNA]</scope>
</reference>
<sequence>ANPAWAKGVAGKLKRAALDHADSEGRLPVQLAGVFEGGRLSDARAEDVDGEQLLQVLLFRKFVGSADTNAFNMMVGEEAGSVLSVDETRATGAMLESNER</sequence>
<protein>
    <submittedName>
        <fullName evidence="1">Uncharacterized protein</fullName>
    </submittedName>
</protein>
<evidence type="ECO:0000313" key="1">
    <source>
        <dbReference type="EMBL" id="GMI28933.1"/>
    </source>
</evidence>
<proteinExistence type="predicted"/>
<gene>
    <name evidence="1" type="ORF">TeGR_g10832</name>
</gene>
<name>A0ABQ6MLW7_9STRA</name>
<keyword evidence="2" id="KW-1185">Reference proteome</keyword>
<comment type="caution">
    <text evidence="1">The sequence shown here is derived from an EMBL/GenBank/DDBJ whole genome shotgun (WGS) entry which is preliminary data.</text>
</comment>
<organism evidence="1 2">
    <name type="scientific">Tetraparma gracilis</name>
    <dbReference type="NCBI Taxonomy" id="2962635"/>
    <lineage>
        <taxon>Eukaryota</taxon>
        <taxon>Sar</taxon>
        <taxon>Stramenopiles</taxon>
        <taxon>Ochrophyta</taxon>
        <taxon>Bolidophyceae</taxon>
        <taxon>Parmales</taxon>
        <taxon>Triparmaceae</taxon>
        <taxon>Tetraparma</taxon>
    </lineage>
</organism>
<feature type="non-terminal residue" evidence="1">
    <location>
        <position position="1"/>
    </location>
</feature>
<dbReference type="Proteomes" id="UP001165060">
    <property type="component" value="Unassembled WGS sequence"/>
</dbReference>
<evidence type="ECO:0000313" key="2">
    <source>
        <dbReference type="Proteomes" id="UP001165060"/>
    </source>
</evidence>